<dbReference type="EMBL" id="JAHYXK010000015">
    <property type="protein sequence ID" value="MBW7468474.1"/>
    <property type="molecule type" value="Genomic_DNA"/>
</dbReference>
<dbReference type="Proteomes" id="UP000813018">
    <property type="component" value="Unassembled WGS sequence"/>
</dbReference>
<evidence type="ECO:0000256" key="1">
    <source>
        <dbReference type="SAM" id="SignalP"/>
    </source>
</evidence>
<sequence>MRLKKYKVLKKYKLKYVLALLVSCSLTACVPLEEQAQSSGAGSAAQAAMRYKDYVYHESIQSVQAYLATGQADQVLNPPVTSISQEFPLLLEFDRLNAGPQRLLAKLVHCNANWTPSNLNETQYLYDFNEFFITDVQNSVNTRVPYVHYRFRVPRVKLSGNYLLVVQEEGGNLLLTQRLLVFQNTVIVTAKLGAPLGPSGREARQPVEFNVFYKDYPIVNPAVEVKAILRQNYRWDNAKNISRPTFIHDAQRRLEYVFFEPKDLFKGLSEFRAFDTRSLTFNGIGVQSINLQTNPIAVDLEPGKSRQTAVYSQEPDINGMRIFGNRQYGSGEVNGDYTLVDFELNVAAEAPGAVYITGGLTNWNQKEEARLRYNAEGNKYSGQMLLKQGYYNYYYTLKPNTGTATDESYFEGSHFATENIYDILIYYRPPGSRADLLIGYEELFFNRR</sequence>
<dbReference type="InterPro" id="IPR013784">
    <property type="entry name" value="Carb-bd-like_fold"/>
</dbReference>
<feature type="signal peptide" evidence="1">
    <location>
        <begin position="1"/>
        <end position="28"/>
    </location>
</feature>
<name>A0ABS7CXB9_9BACT</name>
<dbReference type="Pfam" id="PF17116">
    <property type="entry name" value="T9SS_plug_1st"/>
    <property type="match status" value="1"/>
</dbReference>
<feature type="domain" description="Type 9 secretion system plug protein N-terminal" evidence="2">
    <location>
        <begin position="60"/>
        <end position="183"/>
    </location>
</feature>
<reference evidence="3 4" key="1">
    <citation type="journal article" date="2016" name="Int. J. Syst. Evol. Microbiol.">
        <title>Pontibacter aydingkolensis sp. nov., isolated from soil of a salt lake.</title>
        <authorList>
            <person name="Osman G."/>
            <person name="Zhang T."/>
            <person name="Lou K."/>
            <person name="Gao Y."/>
            <person name="Chang W."/>
            <person name="Lin Q."/>
            <person name="Yang H.M."/>
            <person name="Huo X.D."/>
            <person name="Wang N."/>
        </authorList>
    </citation>
    <scope>NUCLEOTIDE SEQUENCE [LARGE SCALE GENOMIC DNA]</scope>
    <source>
        <strain evidence="3 4">KACC 19255</strain>
    </source>
</reference>
<dbReference type="SUPFAM" id="SSF49452">
    <property type="entry name" value="Starch-binding domain-like"/>
    <property type="match status" value="1"/>
</dbReference>
<accession>A0ABS7CXB9</accession>
<keyword evidence="4" id="KW-1185">Reference proteome</keyword>
<evidence type="ECO:0000259" key="2">
    <source>
        <dbReference type="Pfam" id="PF17116"/>
    </source>
</evidence>
<organism evidence="3 4">
    <name type="scientific">Pontibacter aydingkolensis</name>
    <dbReference type="NCBI Taxonomy" id="1911536"/>
    <lineage>
        <taxon>Bacteria</taxon>
        <taxon>Pseudomonadati</taxon>
        <taxon>Bacteroidota</taxon>
        <taxon>Cytophagia</taxon>
        <taxon>Cytophagales</taxon>
        <taxon>Hymenobacteraceae</taxon>
        <taxon>Pontibacter</taxon>
    </lineage>
</organism>
<keyword evidence="1" id="KW-0732">Signal</keyword>
<protein>
    <submittedName>
        <fullName evidence="3">DUF5103 domain-containing protein</fullName>
    </submittedName>
</protein>
<proteinExistence type="predicted"/>
<feature type="chain" id="PRO_5046072392" evidence="1">
    <location>
        <begin position="29"/>
        <end position="448"/>
    </location>
</feature>
<dbReference type="InterPro" id="IPR031345">
    <property type="entry name" value="T9SS_Plug_N"/>
</dbReference>
<gene>
    <name evidence="3" type="ORF">K0O23_15465</name>
</gene>
<dbReference type="PROSITE" id="PS51257">
    <property type="entry name" value="PROKAR_LIPOPROTEIN"/>
    <property type="match status" value="1"/>
</dbReference>
<evidence type="ECO:0000313" key="3">
    <source>
        <dbReference type="EMBL" id="MBW7468474.1"/>
    </source>
</evidence>
<comment type="caution">
    <text evidence="3">The sequence shown here is derived from an EMBL/GenBank/DDBJ whole genome shotgun (WGS) entry which is preliminary data.</text>
</comment>
<evidence type="ECO:0000313" key="4">
    <source>
        <dbReference type="Proteomes" id="UP000813018"/>
    </source>
</evidence>